<dbReference type="FunFam" id="1.20.1740.10:FF:000001">
    <property type="entry name" value="Amino acid permease"/>
    <property type="match status" value="1"/>
</dbReference>
<keyword evidence="3 8" id="KW-0812">Transmembrane</keyword>
<evidence type="ECO:0000256" key="3">
    <source>
        <dbReference type="ARBA" id="ARBA00022692"/>
    </source>
</evidence>
<dbReference type="InterPro" id="IPR004841">
    <property type="entry name" value="AA-permease/SLC12A_dom"/>
</dbReference>
<evidence type="ECO:0000256" key="1">
    <source>
        <dbReference type="ARBA" id="ARBA00004141"/>
    </source>
</evidence>
<keyword evidence="4" id="KW-0029">Amino-acid transport</keyword>
<dbReference type="Pfam" id="PF00324">
    <property type="entry name" value="AA_permease"/>
    <property type="match status" value="1"/>
</dbReference>
<feature type="transmembrane region" description="Helical" evidence="8">
    <location>
        <begin position="59"/>
        <end position="76"/>
    </location>
</feature>
<evidence type="ECO:0000256" key="7">
    <source>
        <dbReference type="SAM" id="MobiDB-lite"/>
    </source>
</evidence>
<feature type="domain" description="Amino acid permease/ SLC12A" evidence="9">
    <location>
        <begin position="59"/>
        <end position="515"/>
    </location>
</feature>
<dbReference type="PROSITE" id="PS00218">
    <property type="entry name" value="AMINO_ACID_PERMEASE_1"/>
    <property type="match status" value="1"/>
</dbReference>
<comment type="caution">
    <text evidence="10">The sequence shown here is derived from an EMBL/GenBank/DDBJ whole genome shotgun (WGS) entry which is preliminary data.</text>
</comment>
<proteinExistence type="predicted"/>
<reference evidence="10" key="1">
    <citation type="submission" date="2022-07" db="EMBL/GenBank/DDBJ databases">
        <title>Fungi with potential for degradation of polypropylene.</title>
        <authorList>
            <person name="Gostincar C."/>
        </authorList>
    </citation>
    <scope>NUCLEOTIDE SEQUENCE</scope>
    <source>
        <strain evidence="10">EXF-13308</strain>
    </source>
</reference>
<keyword evidence="6 8" id="KW-0472">Membrane</keyword>
<dbReference type="PANTHER" id="PTHR43341:SF1">
    <property type="entry name" value="GENERAL AMINO-ACID PERMEASE GAP1"/>
    <property type="match status" value="1"/>
</dbReference>
<dbReference type="InterPro" id="IPR004840">
    <property type="entry name" value="Amino_acid_permease_CS"/>
</dbReference>
<sequence>MASEKTEATVLGKDIEHTAEAGSNGSQDLAPGQVIAYNEHDPTDPTTAGYHRRLTKRQIMMMTFGAGIGTGLWVGTGQALKYAGPGGIAVAYTICSFIVWSMYMSIGEMAAYRPVHGGFIRMADEYVDRALAFAEGINFWFAWVMIIPAEITAAVDVLHFWEGSKNVPLAVYITIFLVALSIPNAFPVKWYGHVEFWMSWVKLLAIFVMIFYLFIMASGGVAATHGPLVFHYWKNPGAFNNGMKGLAKAFVQAAFSFGGAQHIAIIAGEAKDPRRTVKSTVYPIFWRMFSFFVLNIWMVGMCVPSNDNDLVNGSGTLASPFVIALKRGNQMWLAHTINGFIFLTVISCGVTSVYIASRALTALSDTGIIHNVFGKKDKRGRPWLSLIVCTVLGGGLCYLNCNDTGVVVYGWFSSLVSISTFMSWLSITATHIAFRRALKAQNIEAKSLPLRAPFAPYVQWMAIVVVGFCMGCEFYLALYPFGEEPSAKAFFSVYLAFPLFIFDYFAYKLWFKTKLVKPAEVDLSEGKMFDEEDRIRREKEELDGTLERKKKFHPVQSLKNLVLG</sequence>
<keyword evidence="2" id="KW-0813">Transport</keyword>
<dbReference type="Proteomes" id="UP001174694">
    <property type="component" value="Unassembled WGS sequence"/>
</dbReference>
<feature type="transmembrane region" description="Helical" evidence="8">
    <location>
        <begin position="383"/>
        <end position="401"/>
    </location>
</feature>
<feature type="transmembrane region" description="Helical" evidence="8">
    <location>
        <begin position="82"/>
        <end position="103"/>
    </location>
</feature>
<comment type="subcellular location">
    <subcellularLocation>
        <location evidence="1">Membrane</location>
        <topology evidence="1">Multi-pass membrane protein</topology>
    </subcellularLocation>
</comment>
<feature type="transmembrane region" description="Helical" evidence="8">
    <location>
        <begin position="407"/>
        <end position="434"/>
    </location>
</feature>
<evidence type="ECO:0000259" key="9">
    <source>
        <dbReference type="Pfam" id="PF00324"/>
    </source>
</evidence>
<evidence type="ECO:0000313" key="11">
    <source>
        <dbReference type="Proteomes" id="UP001174694"/>
    </source>
</evidence>
<keyword evidence="5 8" id="KW-1133">Transmembrane helix</keyword>
<dbReference type="GO" id="GO:0016020">
    <property type="term" value="C:membrane"/>
    <property type="evidence" value="ECO:0007669"/>
    <property type="project" value="UniProtKB-SubCell"/>
</dbReference>
<feature type="transmembrane region" description="Helical" evidence="8">
    <location>
        <begin position="169"/>
        <end position="191"/>
    </location>
</feature>
<evidence type="ECO:0000256" key="2">
    <source>
        <dbReference type="ARBA" id="ARBA00022448"/>
    </source>
</evidence>
<name>A0AA38VRZ5_9PEZI</name>
<evidence type="ECO:0000256" key="8">
    <source>
        <dbReference type="SAM" id="Phobius"/>
    </source>
</evidence>
<feature type="transmembrane region" description="Helical" evidence="8">
    <location>
        <begin position="489"/>
        <end position="507"/>
    </location>
</feature>
<dbReference type="InterPro" id="IPR050524">
    <property type="entry name" value="APC_YAT"/>
</dbReference>
<feature type="transmembrane region" description="Helical" evidence="8">
    <location>
        <begin position="454"/>
        <end position="477"/>
    </location>
</feature>
<feature type="transmembrane region" description="Helical" evidence="8">
    <location>
        <begin position="203"/>
        <end position="229"/>
    </location>
</feature>
<protein>
    <submittedName>
        <fullName evidence="10">Amino acid transporter</fullName>
    </submittedName>
</protein>
<dbReference type="EMBL" id="JANBVO010000011">
    <property type="protein sequence ID" value="KAJ9148936.1"/>
    <property type="molecule type" value="Genomic_DNA"/>
</dbReference>
<organism evidence="10 11">
    <name type="scientific">Pleurostoma richardsiae</name>
    <dbReference type="NCBI Taxonomy" id="41990"/>
    <lineage>
        <taxon>Eukaryota</taxon>
        <taxon>Fungi</taxon>
        <taxon>Dikarya</taxon>
        <taxon>Ascomycota</taxon>
        <taxon>Pezizomycotina</taxon>
        <taxon>Sordariomycetes</taxon>
        <taxon>Sordariomycetidae</taxon>
        <taxon>Calosphaeriales</taxon>
        <taxon>Pleurostomataceae</taxon>
        <taxon>Pleurostoma</taxon>
    </lineage>
</organism>
<gene>
    <name evidence="10" type="ORF">NKR23_g4630</name>
</gene>
<evidence type="ECO:0000313" key="10">
    <source>
        <dbReference type="EMBL" id="KAJ9148936.1"/>
    </source>
</evidence>
<feature type="transmembrane region" description="Helical" evidence="8">
    <location>
        <begin position="332"/>
        <end position="356"/>
    </location>
</feature>
<dbReference type="AlphaFoldDB" id="A0AA38VRZ5"/>
<feature type="transmembrane region" description="Helical" evidence="8">
    <location>
        <begin position="130"/>
        <end position="149"/>
    </location>
</feature>
<keyword evidence="11" id="KW-1185">Reference proteome</keyword>
<feature type="transmembrane region" description="Helical" evidence="8">
    <location>
        <begin position="280"/>
        <end position="300"/>
    </location>
</feature>
<feature type="compositionally biased region" description="Basic and acidic residues" evidence="7">
    <location>
        <begin position="1"/>
        <end position="19"/>
    </location>
</feature>
<dbReference type="Gene3D" id="1.20.1740.10">
    <property type="entry name" value="Amino acid/polyamine transporter I"/>
    <property type="match status" value="1"/>
</dbReference>
<evidence type="ECO:0000256" key="4">
    <source>
        <dbReference type="ARBA" id="ARBA00022970"/>
    </source>
</evidence>
<feature type="transmembrane region" description="Helical" evidence="8">
    <location>
        <begin position="249"/>
        <end position="268"/>
    </location>
</feature>
<evidence type="ECO:0000256" key="5">
    <source>
        <dbReference type="ARBA" id="ARBA00022989"/>
    </source>
</evidence>
<feature type="region of interest" description="Disordered" evidence="7">
    <location>
        <begin position="1"/>
        <end position="30"/>
    </location>
</feature>
<dbReference type="PANTHER" id="PTHR43341">
    <property type="entry name" value="AMINO ACID PERMEASE"/>
    <property type="match status" value="1"/>
</dbReference>
<evidence type="ECO:0000256" key="6">
    <source>
        <dbReference type="ARBA" id="ARBA00023136"/>
    </source>
</evidence>
<dbReference type="PIRSF" id="PIRSF006060">
    <property type="entry name" value="AA_transporter"/>
    <property type="match status" value="1"/>
</dbReference>
<accession>A0AA38VRZ5</accession>
<dbReference type="GO" id="GO:0015171">
    <property type="term" value="F:amino acid transmembrane transporter activity"/>
    <property type="evidence" value="ECO:0007669"/>
    <property type="project" value="TreeGrafter"/>
</dbReference>